<dbReference type="InterPro" id="IPR029010">
    <property type="entry name" value="ThuA-like"/>
</dbReference>
<keyword evidence="1" id="KW-0732">Signal</keyword>
<dbReference type="RefSeq" id="WP_132222932.1">
    <property type="nucleotide sequence ID" value="NZ_SMGO01000002.1"/>
</dbReference>
<organism evidence="3 4">
    <name type="scientific">Albibacterium bauzanense</name>
    <dbReference type="NCBI Taxonomy" id="653929"/>
    <lineage>
        <taxon>Bacteria</taxon>
        <taxon>Pseudomonadati</taxon>
        <taxon>Bacteroidota</taxon>
        <taxon>Sphingobacteriia</taxon>
        <taxon>Sphingobacteriales</taxon>
        <taxon>Sphingobacteriaceae</taxon>
        <taxon>Albibacterium</taxon>
    </lineage>
</organism>
<evidence type="ECO:0000313" key="3">
    <source>
        <dbReference type="EMBL" id="TCK82795.1"/>
    </source>
</evidence>
<evidence type="ECO:0000256" key="1">
    <source>
        <dbReference type="SAM" id="SignalP"/>
    </source>
</evidence>
<dbReference type="OrthoDB" id="9816308at2"/>
<dbReference type="InterPro" id="IPR029062">
    <property type="entry name" value="Class_I_gatase-like"/>
</dbReference>
<keyword evidence="4" id="KW-1185">Reference proteome</keyword>
<dbReference type="Pfam" id="PF06283">
    <property type="entry name" value="ThuA"/>
    <property type="match status" value="1"/>
</dbReference>
<dbReference type="SUPFAM" id="SSF52317">
    <property type="entry name" value="Class I glutamine amidotransferase-like"/>
    <property type="match status" value="1"/>
</dbReference>
<feature type="signal peptide" evidence="1">
    <location>
        <begin position="1"/>
        <end position="22"/>
    </location>
</feature>
<evidence type="ECO:0000313" key="4">
    <source>
        <dbReference type="Proteomes" id="UP000294616"/>
    </source>
</evidence>
<dbReference type="Gene3D" id="3.40.50.880">
    <property type="match status" value="1"/>
</dbReference>
<gene>
    <name evidence="3" type="ORF">C8N28_1380</name>
</gene>
<name>A0A4R1LUP5_9SPHI</name>
<dbReference type="AlphaFoldDB" id="A0A4R1LUP5"/>
<dbReference type="PANTHER" id="PTHR40469:SF2">
    <property type="entry name" value="GALACTOSE-BINDING DOMAIN-LIKE SUPERFAMILY PROTEIN"/>
    <property type="match status" value="1"/>
</dbReference>
<accession>A0A4R1LUP5</accession>
<dbReference type="PANTHER" id="PTHR40469">
    <property type="entry name" value="SECRETED GLYCOSYL HYDROLASE"/>
    <property type="match status" value="1"/>
</dbReference>
<feature type="chain" id="PRO_5020819336" description="ThuA-like domain-containing protein" evidence="1">
    <location>
        <begin position="23"/>
        <end position="261"/>
    </location>
</feature>
<reference evidence="3 4" key="1">
    <citation type="submission" date="2019-03" db="EMBL/GenBank/DDBJ databases">
        <title>Genomic Encyclopedia of Archaeal and Bacterial Type Strains, Phase II (KMG-II): from individual species to whole genera.</title>
        <authorList>
            <person name="Goeker M."/>
        </authorList>
    </citation>
    <scope>NUCLEOTIDE SEQUENCE [LARGE SCALE GENOMIC DNA]</scope>
    <source>
        <strain evidence="3 4">DSM 22554</strain>
    </source>
</reference>
<comment type="caution">
    <text evidence="3">The sequence shown here is derived from an EMBL/GenBank/DDBJ whole genome shotgun (WGS) entry which is preliminary data.</text>
</comment>
<dbReference type="Proteomes" id="UP000294616">
    <property type="component" value="Unassembled WGS sequence"/>
</dbReference>
<protein>
    <recommendedName>
        <fullName evidence="2">ThuA-like domain-containing protein</fullName>
    </recommendedName>
</protein>
<evidence type="ECO:0000259" key="2">
    <source>
        <dbReference type="Pfam" id="PF06283"/>
    </source>
</evidence>
<sequence length="261" mass="29907">MKKINYIFIVLMVLISTVPAFAQQFKVMVYTGPDRWHDPTVPVAMIEFKEMALQHHFELVWAQKNGSGNVRDPFSAEFLKGIDAIVFLHSKGEDLSDAQKENFKAFIRNGGGFVGIHGSSANRNQEEWFRKLVGRSLTDHPEEQTAVMNVVDKNFPATMHLPDKWIWTEEWYSYGEALTGNLKTLLTVDEKTYDPDRTWGNPNRFTAMGDFHPVAWYQEYDGGRSFYTTLGHMPEAFKDPWFLAHIYGGIYWAATGLGIIE</sequence>
<proteinExistence type="predicted"/>
<dbReference type="EMBL" id="SMGO01000002">
    <property type="protein sequence ID" value="TCK82795.1"/>
    <property type="molecule type" value="Genomic_DNA"/>
</dbReference>
<feature type="domain" description="ThuA-like" evidence="2">
    <location>
        <begin position="26"/>
        <end position="253"/>
    </location>
</feature>